<dbReference type="SMART" id="SM00257">
    <property type="entry name" value="LysM"/>
    <property type="match status" value="1"/>
</dbReference>
<keyword evidence="2" id="KW-1133">Transmembrane helix</keyword>
<proteinExistence type="predicted"/>
<dbReference type="EMBL" id="JBHUEM010000045">
    <property type="protein sequence ID" value="MFD1738591.1"/>
    <property type="molecule type" value="Genomic_DNA"/>
</dbReference>
<feature type="compositionally biased region" description="Basic and acidic residues" evidence="1">
    <location>
        <begin position="1"/>
        <end position="25"/>
    </location>
</feature>
<dbReference type="InterPro" id="IPR036779">
    <property type="entry name" value="LysM_dom_sf"/>
</dbReference>
<evidence type="ECO:0000256" key="1">
    <source>
        <dbReference type="SAM" id="MobiDB-lite"/>
    </source>
</evidence>
<feature type="compositionally biased region" description="Polar residues" evidence="1">
    <location>
        <begin position="123"/>
        <end position="135"/>
    </location>
</feature>
<dbReference type="PROSITE" id="PS51782">
    <property type="entry name" value="LYSM"/>
    <property type="match status" value="1"/>
</dbReference>
<feature type="region of interest" description="Disordered" evidence="1">
    <location>
        <begin position="1"/>
        <end position="46"/>
    </location>
</feature>
<comment type="caution">
    <text evidence="4">The sequence shown here is derived from an EMBL/GenBank/DDBJ whole genome shotgun (WGS) entry which is preliminary data.</text>
</comment>
<dbReference type="CDD" id="cd00118">
    <property type="entry name" value="LysM"/>
    <property type="match status" value="1"/>
</dbReference>
<protein>
    <submittedName>
        <fullName evidence="4">LysM peptidoglycan-binding domain-containing protein</fullName>
    </submittedName>
</protein>
<accession>A0ABW4LUN8</accession>
<dbReference type="InterPro" id="IPR018392">
    <property type="entry name" value="LysM"/>
</dbReference>
<keyword evidence="2" id="KW-0472">Membrane</keyword>
<feature type="region of interest" description="Disordered" evidence="1">
    <location>
        <begin position="103"/>
        <end position="157"/>
    </location>
</feature>
<evidence type="ECO:0000259" key="3">
    <source>
        <dbReference type="PROSITE" id="PS51782"/>
    </source>
</evidence>
<dbReference type="Gene3D" id="3.10.350.10">
    <property type="entry name" value="LysM domain"/>
    <property type="match status" value="1"/>
</dbReference>
<sequence length="216" mass="25067">MTNEKDVRDQAQHLRERMDNIKGDETPNQDVLTLPPRSKIHKAKDEKKKTKIKLKYPIIRMLMLLFILLPIALLSINYYLNNQEPTFKPASNPNSDYKEEISLDKKEEKMQTETKNSSKTESVDQISQDQGSSESDTVKEVTQVPEPTSTQQDNDVKKTNYDIVFHTVKQEETLYSISQHYYKSRTGEELIKQWNNLNGNDIEVGRVLKIPIKAQK</sequence>
<feature type="compositionally biased region" description="Basic and acidic residues" evidence="1">
    <location>
        <begin position="103"/>
        <end position="122"/>
    </location>
</feature>
<dbReference type="Proteomes" id="UP001597214">
    <property type="component" value="Unassembled WGS sequence"/>
</dbReference>
<feature type="transmembrane region" description="Helical" evidence="2">
    <location>
        <begin position="58"/>
        <end position="80"/>
    </location>
</feature>
<organism evidence="4 5">
    <name type="scientific">Bacillus salitolerans</name>
    <dbReference type="NCBI Taxonomy" id="1437434"/>
    <lineage>
        <taxon>Bacteria</taxon>
        <taxon>Bacillati</taxon>
        <taxon>Bacillota</taxon>
        <taxon>Bacilli</taxon>
        <taxon>Bacillales</taxon>
        <taxon>Bacillaceae</taxon>
        <taxon>Bacillus</taxon>
    </lineage>
</organism>
<keyword evidence="2" id="KW-0812">Transmembrane</keyword>
<dbReference type="SUPFAM" id="SSF54106">
    <property type="entry name" value="LysM domain"/>
    <property type="match status" value="1"/>
</dbReference>
<dbReference type="RefSeq" id="WP_377929792.1">
    <property type="nucleotide sequence ID" value="NZ_JBHUEM010000045.1"/>
</dbReference>
<evidence type="ECO:0000313" key="4">
    <source>
        <dbReference type="EMBL" id="MFD1738591.1"/>
    </source>
</evidence>
<feature type="domain" description="LysM" evidence="3">
    <location>
        <begin position="164"/>
        <end position="210"/>
    </location>
</feature>
<keyword evidence="5" id="KW-1185">Reference proteome</keyword>
<gene>
    <name evidence="4" type="ORF">ACFSCX_18885</name>
</gene>
<evidence type="ECO:0000256" key="2">
    <source>
        <dbReference type="SAM" id="Phobius"/>
    </source>
</evidence>
<dbReference type="Pfam" id="PF01476">
    <property type="entry name" value="LysM"/>
    <property type="match status" value="1"/>
</dbReference>
<evidence type="ECO:0000313" key="5">
    <source>
        <dbReference type="Proteomes" id="UP001597214"/>
    </source>
</evidence>
<reference evidence="5" key="1">
    <citation type="journal article" date="2019" name="Int. J. Syst. Evol. Microbiol.">
        <title>The Global Catalogue of Microorganisms (GCM) 10K type strain sequencing project: providing services to taxonomists for standard genome sequencing and annotation.</title>
        <authorList>
            <consortium name="The Broad Institute Genomics Platform"/>
            <consortium name="The Broad Institute Genome Sequencing Center for Infectious Disease"/>
            <person name="Wu L."/>
            <person name="Ma J."/>
        </authorList>
    </citation>
    <scope>NUCLEOTIDE SEQUENCE [LARGE SCALE GENOMIC DNA]</scope>
    <source>
        <strain evidence="5">CCUG 49339</strain>
    </source>
</reference>
<name>A0ABW4LUN8_9BACI</name>